<dbReference type="InterPro" id="IPR002110">
    <property type="entry name" value="Ankyrin_rpt"/>
</dbReference>
<accession>A2FJY6</accession>
<dbReference type="VEuPathDB" id="TrichDB:TVAG_058720"/>
<keyword evidence="1" id="KW-0040">ANK repeat</keyword>
<dbReference type="Pfam" id="PF11929">
    <property type="entry name" value="DUF3447"/>
    <property type="match status" value="1"/>
</dbReference>
<name>A2FJY6_TRIV3</name>
<proteinExistence type="predicted"/>
<dbReference type="AlphaFoldDB" id="A2FJY6"/>
<dbReference type="OrthoDB" id="19174at2759"/>
<dbReference type="Proteomes" id="UP000001542">
    <property type="component" value="Unassembled WGS sequence"/>
</dbReference>
<reference evidence="3" key="2">
    <citation type="journal article" date="2007" name="Science">
        <title>Draft genome sequence of the sexually transmitted pathogen Trichomonas vaginalis.</title>
        <authorList>
            <person name="Carlton J.M."/>
            <person name="Hirt R.P."/>
            <person name="Silva J.C."/>
            <person name="Delcher A.L."/>
            <person name="Schatz M."/>
            <person name="Zhao Q."/>
            <person name="Wortman J.R."/>
            <person name="Bidwell S.L."/>
            <person name="Alsmark U.C.M."/>
            <person name="Besteiro S."/>
            <person name="Sicheritz-Ponten T."/>
            <person name="Noel C.J."/>
            <person name="Dacks J.B."/>
            <person name="Foster P.G."/>
            <person name="Simillion C."/>
            <person name="Van de Peer Y."/>
            <person name="Miranda-Saavedra D."/>
            <person name="Barton G.J."/>
            <person name="Westrop G.D."/>
            <person name="Mueller S."/>
            <person name="Dessi D."/>
            <person name="Fiori P.L."/>
            <person name="Ren Q."/>
            <person name="Paulsen I."/>
            <person name="Zhang H."/>
            <person name="Bastida-Corcuera F.D."/>
            <person name="Simoes-Barbosa A."/>
            <person name="Brown M.T."/>
            <person name="Hayes R.D."/>
            <person name="Mukherjee M."/>
            <person name="Okumura C.Y."/>
            <person name="Schneider R."/>
            <person name="Smith A.J."/>
            <person name="Vanacova S."/>
            <person name="Villalvazo M."/>
            <person name="Haas B.J."/>
            <person name="Pertea M."/>
            <person name="Feldblyum T.V."/>
            <person name="Utterback T.R."/>
            <person name="Shu C.L."/>
            <person name="Osoegawa K."/>
            <person name="de Jong P.J."/>
            <person name="Hrdy I."/>
            <person name="Horvathova L."/>
            <person name="Zubacova Z."/>
            <person name="Dolezal P."/>
            <person name="Malik S.B."/>
            <person name="Logsdon J.M. Jr."/>
            <person name="Henze K."/>
            <person name="Gupta A."/>
            <person name="Wang C.C."/>
            <person name="Dunne R.L."/>
            <person name="Upcroft J.A."/>
            <person name="Upcroft P."/>
            <person name="White O."/>
            <person name="Salzberg S.L."/>
            <person name="Tang P."/>
            <person name="Chiu C.-H."/>
            <person name="Lee Y.-S."/>
            <person name="Embley T.M."/>
            <person name="Coombs G.H."/>
            <person name="Mottram J.C."/>
            <person name="Tachezy J."/>
            <person name="Fraser-Liggett C.M."/>
            <person name="Johnson P.J."/>
        </authorList>
    </citation>
    <scope>NUCLEOTIDE SEQUENCE [LARGE SCALE GENOMIC DNA]</scope>
    <source>
        <strain evidence="3">G3</strain>
    </source>
</reference>
<dbReference type="Gene3D" id="1.25.40.20">
    <property type="entry name" value="Ankyrin repeat-containing domain"/>
    <property type="match status" value="1"/>
</dbReference>
<reference evidence="3" key="1">
    <citation type="submission" date="2006-10" db="EMBL/GenBank/DDBJ databases">
        <authorList>
            <person name="Amadeo P."/>
            <person name="Zhao Q."/>
            <person name="Wortman J."/>
            <person name="Fraser-Liggett C."/>
            <person name="Carlton J."/>
        </authorList>
    </citation>
    <scope>NUCLEOTIDE SEQUENCE</scope>
    <source>
        <strain evidence="3">G3</strain>
    </source>
</reference>
<dbReference type="PROSITE" id="PS50297">
    <property type="entry name" value="ANK_REP_REGION"/>
    <property type="match status" value="1"/>
</dbReference>
<evidence type="ECO:0000313" key="3">
    <source>
        <dbReference type="EMBL" id="EAX94782.1"/>
    </source>
</evidence>
<dbReference type="EMBL" id="DS113838">
    <property type="protein sequence ID" value="EAX94782.1"/>
    <property type="molecule type" value="Genomic_DNA"/>
</dbReference>
<feature type="repeat" description="ANK" evidence="1">
    <location>
        <begin position="92"/>
        <end position="120"/>
    </location>
</feature>
<dbReference type="SUPFAM" id="SSF48403">
    <property type="entry name" value="Ankyrin repeat"/>
    <property type="match status" value="1"/>
</dbReference>
<dbReference type="PROSITE" id="PS50088">
    <property type="entry name" value="ANK_REPEAT"/>
    <property type="match status" value="1"/>
</dbReference>
<organism evidence="3 4">
    <name type="scientific">Trichomonas vaginalis (strain ATCC PRA-98 / G3)</name>
    <dbReference type="NCBI Taxonomy" id="412133"/>
    <lineage>
        <taxon>Eukaryota</taxon>
        <taxon>Metamonada</taxon>
        <taxon>Parabasalia</taxon>
        <taxon>Trichomonadida</taxon>
        <taxon>Trichomonadidae</taxon>
        <taxon>Trichomonas</taxon>
    </lineage>
</organism>
<evidence type="ECO:0000313" key="4">
    <source>
        <dbReference type="Proteomes" id="UP000001542"/>
    </source>
</evidence>
<protein>
    <recommendedName>
        <fullName evidence="2">DUF3447 domain-containing protein</fullName>
    </recommendedName>
</protein>
<evidence type="ECO:0000256" key="1">
    <source>
        <dbReference type="PROSITE-ProRule" id="PRU00023"/>
    </source>
</evidence>
<dbReference type="InterPro" id="IPR036770">
    <property type="entry name" value="Ankyrin_rpt-contain_sf"/>
</dbReference>
<feature type="domain" description="DUF3447" evidence="2">
    <location>
        <begin position="1"/>
        <end position="57"/>
    </location>
</feature>
<dbReference type="SMR" id="A2FJY6"/>
<sequence length="120" mass="14210">MDKDCLRVIVCSHNNDMLEFVLERNFFTYKDFDRDNVKLTAIYESIIKYQNLKAVFLLFEKAKDFILPWCAAFLQTIDILKNQKITNKLDFKDRNILHYACMSQNSDIVKFLFKDGHSLG</sequence>
<dbReference type="Pfam" id="PF13606">
    <property type="entry name" value="Ank_3"/>
    <property type="match status" value="1"/>
</dbReference>
<gene>
    <name evidence="3" type="ORF">TVAG_058720</name>
</gene>
<dbReference type="InterPro" id="IPR020683">
    <property type="entry name" value="DUF3447"/>
</dbReference>
<evidence type="ECO:0000259" key="2">
    <source>
        <dbReference type="Pfam" id="PF11929"/>
    </source>
</evidence>
<dbReference type="InParanoid" id="A2FJY6"/>
<keyword evidence="4" id="KW-1185">Reference proteome</keyword>